<feature type="transmembrane region" description="Helical" evidence="1">
    <location>
        <begin position="47"/>
        <end position="69"/>
    </location>
</feature>
<dbReference type="EMBL" id="CP066078">
    <property type="protein sequence ID" value="QQC60225.1"/>
    <property type="molecule type" value="Genomic_DNA"/>
</dbReference>
<name>A0A7T4T517_9MICC</name>
<dbReference type="RefSeq" id="WP_198490989.1">
    <property type="nucleotide sequence ID" value="NZ_CP066078.1"/>
</dbReference>
<evidence type="ECO:0000256" key="1">
    <source>
        <dbReference type="SAM" id="Phobius"/>
    </source>
</evidence>
<evidence type="ECO:0000313" key="2">
    <source>
        <dbReference type="EMBL" id="QQC60225.1"/>
    </source>
</evidence>
<dbReference type="InterPro" id="IPR049978">
    <property type="entry name" value="SCO6880-like"/>
</dbReference>
<dbReference type="NCBIfam" id="NF042935">
    <property type="entry name" value="SCO6880_fam"/>
    <property type="match status" value="1"/>
</dbReference>
<accession>A0A7T4T517</accession>
<evidence type="ECO:0000313" key="3">
    <source>
        <dbReference type="Proteomes" id="UP000595221"/>
    </source>
</evidence>
<gene>
    <name evidence="2" type="ORF">I6H58_04695</name>
</gene>
<keyword evidence="1" id="KW-1133">Transmembrane helix</keyword>
<dbReference type="AlphaFoldDB" id="A0A7T4T517"/>
<protein>
    <recommendedName>
        <fullName evidence="4">Type IV secretory pathway, VirB4 components</fullName>
    </recommendedName>
</protein>
<feature type="transmembrane region" description="Helical" evidence="1">
    <location>
        <begin position="20"/>
        <end position="40"/>
    </location>
</feature>
<keyword evidence="1" id="KW-0812">Transmembrane</keyword>
<dbReference type="Proteomes" id="UP000595221">
    <property type="component" value="Chromosome"/>
</dbReference>
<proteinExistence type="predicted"/>
<reference evidence="2 3" key="1">
    <citation type="submission" date="2020-12" db="EMBL/GenBank/DDBJ databases">
        <title>FDA dAtabase for Regulatory Grade micrObial Sequences (FDA-ARGOS): Supporting development and validation of Infectious Disease Dx tests.</title>
        <authorList>
            <person name="Sproer C."/>
            <person name="Gronow S."/>
            <person name="Severitt S."/>
            <person name="Schroder I."/>
            <person name="Tallon L."/>
            <person name="Sadzewicz L."/>
            <person name="Zhao X."/>
            <person name="Boylan J."/>
            <person name="Ott S."/>
            <person name="Bowen H."/>
            <person name="Vavikolanu K."/>
            <person name="Mehta A."/>
            <person name="Aluvathingal J."/>
            <person name="Nadendla S."/>
            <person name="Lowell S."/>
            <person name="Myers T."/>
            <person name="Yan Y."/>
            <person name="Sichtig H."/>
        </authorList>
    </citation>
    <scope>NUCLEOTIDE SEQUENCE [LARGE SCALE GENOMIC DNA]</scope>
    <source>
        <strain evidence="2 3">FDAARGOS_1001</strain>
    </source>
</reference>
<organism evidence="2 3">
    <name type="scientific">Rothia kristinae</name>
    <dbReference type="NCBI Taxonomy" id="37923"/>
    <lineage>
        <taxon>Bacteria</taxon>
        <taxon>Bacillati</taxon>
        <taxon>Actinomycetota</taxon>
        <taxon>Actinomycetes</taxon>
        <taxon>Micrococcales</taxon>
        <taxon>Micrococcaceae</taxon>
        <taxon>Rothia</taxon>
    </lineage>
</organism>
<evidence type="ECO:0008006" key="4">
    <source>
        <dbReference type="Google" id="ProtNLM"/>
    </source>
</evidence>
<keyword evidence="1" id="KW-0472">Membrane</keyword>
<sequence length="509" mass="55385">MSTQPQYGAPIQTGPVKVFGWMPLKVMGTGVIAITLGMFAMLAGSPLLGLGLVLVVFSVLLVGFVPFGAQDRTVVQRLVARFQHAQRVARAETTFISSHMANLPQTEQQCLPGFLKEIVPVKTQDGTGSDVEILHHQAVGMGTVTLACAPVGGASLPQGQLNANVNGFASWLGTLSKDNGLVGASIVVDSMRSSAQPMADGIMETLAPNAPEVSKKILREATGMLPARVSRVRTYATLGWKLSALDDDREGALAEITAKLPGHVSALSAAGSGKAYVMADAHYGDLMYAAYNPAREAEVEQELYDGVRALRHFNGSGPELINANHKRVVLHDGVASMTAMLSIPDPQKITARTYRSLFEPSKHFLRKRVALFYRPVPDSRQRARIDQAQRGFSMQWSSKKRNTAFDAKEGDVVNTAMKKMTNGAKLQEWCLMVTVTFEANRKAQRAAENELKAIMSGMKWTFADYVPEAAFHQTLPLGIFPWVYASNPMKWMSVKDDPTFAEEEEDGDV</sequence>